<keyword evidence="2" id="KW-0732">Signal</keyword>
<dbReference type="Pfam" id="PF06439">
    <property type="entry name" value="3keto-disac_hyd"/>
    <property type="match status" value="1"/>
</dbReference>
<dbReference type="Pfam" id="PF06452">
    <property type="entry name" value="CBM9_1"/>
    <property type="match status" value="1"/>
</dbReference>
<dbReference type="Gene3D" id="2.60.120.560">
    <property type="entry name" value="Exo-inulinase, domain 1"/>
    <property type="match status" value="2"/>
</dbReference>
<evidence type="ECO:0000256" key="2">
    <source>
        <dbReference type="SAM" id="SignalP"/>
    </source>
</evidence>
<dbReference type="InterPro" id="IPR017946">
    <property type="entry name" value="PLC-like_Pdiesterase_TIM-brl"/>
</dbReference>
<accession>A0ABW3UEQ1</accession>
<gene>
    <name evidence="5" type="ORF">ACFQ4B_01035</name>
</gene>
<proteinExistence type="predicted"/>
<dbReference type="PANTHER" id="PTHR46211:SF1">
    <property type="entry name" value="GLYCEROPHOSPHODIESTER PHOSPHODIESTERASE, CYTOPLASMIC"/>
    <property type="match status" value="1"/>
</dbReference>
<feature type="region of interest" description="Disordered" evidence="1">
    <location>
        <begin position="1398"/>
        <end position="1475"/>
    </location>
</feature>
<dbReference type="InterPro" id="IPR030395">
    <property type="entry name" value="GP_PDE_dom"/>
</dbReference>
<feature type="chain" id="PRO_5047147875" evidence="2">
    <location>
        <begin position="34"/>
        <end position="1868"/>
    </location>
</feature>
<feature type="compositionally biased region" description="Gly residues" evidence="1">
    <location>
        <begin position="1398"/>
        <end position="1441"/>
    </location>
</feature>
<evidence type="ECO:0000313" key="5">
    <source>
        <dbReference type="EMBL" id="MFD1218687.1"/>
    </source>
</evidence>
<dbReference type="Gene3D" id="2.60.40.1080">
    <property type="match status" value="1"/>
</dbReference>
<dbReference type="PROSITE" id="PS51704">
    <property type="entry name" value="GP_PDE"/>
    <property type="match status" value="1"/>
</dbReference>
<feature type="domain" description="SLH" evidence="3">
    <location>
        <begin position="1808"/>
        <end position="1868"/>
    </location>
</feature>
<reference evidence="6" key="1">
    <citation type="journal article" date="2019" name="Int. J. Syst. Evol. Microbiol.">
        <title>The Global Catalogue of Microorganisms (GCM) 10K type strain sequencing project: providing services to taxonomists for standard genome sequencing and annotation.</title>
        <authorList>
            <consortium name="The Broad Institute Genomics Platform"/>
            <consortium name="The Broad Institute Genome Sequencing Center for Infectious Disease"/>
            <person name="Wu L."/>
            <person name="Ma J."/>
        </authorList>
    </citation>
    <scope>NUCLEOTIDE SEQUENCE [LARGE SCALE GENOMIC DNA]</scope>
    <source>
        <strain evidence="6">CCUG 53270</strain>
    </source>
</reference>
<dbReference type="Proteomes" id="UP001597180">
    <property type="component" value="Unassembled WGS sequence"/>
</dbReference>
<dbReference type="InterPro" id="IPR001119">
    <property type="entry name" value="SLH_dom"/>
</dbReference>
<feature type="domain" description="GP-PDE" evidence="4">
    <location>
        <begin position="1060"/>
        <end position="1301"/>
    </location>
</feature>
<dbReference type="SUPFAM" id="SSF51695">
    <property type="entry name" value="PLC-like phosphodiesterases"/>
    <property type="match status" value="1"/>
</dbReference>
<evidence type="ECO:0000256" key="1">
    <source>
        <dbReference type="SAM" id="MobiDB-lite"/>
    </source>
</evidence>
<feature type="signal peptide" evidence="2">
    <location>
        <begin position="1"/>
        <end position="33"/>
    </location>
</feature>
<dbReference type="RefSeq" id="WP_345586660.1">
    <property type="nucleotide sequence ID" value="NZ_BAABJG010000005.1"/>
</dbReference>
<sequence>MKRTSTKLVRMATVTALIAGLLQPIAALPHAQAADTGRKSLDVRKTLTAPVIDGKLDESLWKVDQPLAVQVGQGTFKDAKFGLLWDNQYLYIGVKSDDDSLIHNGTGNWFEQDNINVFLDPTLHQSAPYQNDDMQVGLVYQPNSSTPEFHFGAALNGHSGKDEKKILRAISQSPAGWSTEVAIPWDMLNFDPNLKKQLGMEIGVTDRYGTAAAEQRSSYWSAYQSSSFWNDTSGYGILNLVEANPVSGTVNPVLLQENFDGVPAGQIPANWISDVNAGSPEFSVVKDTYGDGRMTFNGSSSGKQSRITAPVQWDNYAIEADMRFEAVVNDARWASIMFRVPANGKNPYDQMAIRRNGTYELAYRMLDNNWASPTPVSGTWQTLAMNTYYTMKVRVFDNNVKEYIKAKTDPAYTLLMDKSFTTNLLERGKIGLQADQSKVSFDNVKVTRITADRFDVTMPSTLEALTGGQTVTSSVYYSDGITEPVAADRVKLYSGDESIIKIINNQLVPLKPGKVTIKAVYANAEAKQEITVTPSLTGLKTVALKHDEGYLLAVTHQPLDLSKVTLKAEYNDLTTGTTTGDQLSWTSSSPDAAVSGGQLIINKKGIYTITGTKDNAAVSLVVVAKDAADAEYVLYEESFDALPDGTMPPGWTRKEGATPSAAAVMNGAFEINAAASPDNPSRVLLPSYLGLFGNYKIEADVTHLAANDTARWHSLMFRIQNHDYPYYQMAVRKDATAANGVEFAERTPANAWNVIDRASNTEAIDSAKMYHYTVKAYGSRVQESINNKVIIDTDAATAYAKGEIGLQSNGSTMRLDNLRVTLQQDALPPLPNGHFADVQEPDTKIAMAASIVTDIQSTDDLVKLNQPMLPSTVIFHVTEGLKVTDNSGQKTIGSLDTLLNAIDGRMIPAFYVTGAATVDQLTAFLADQGWEDADIISDQAALIQRARTAYPSTRGILDFSANDKLTKAELLDIRSQTAAAQARIAILPQKLASRDNVAYLQQRMITVWTKAGMTASEPESTVQMHQMITSGVNGIVTAAPEAAWKALKVYSNNTTLIRKPYIIAHRGMPANSPENTIESNREGLKAGAEFIENDMYISKDGHIVILHDGSLERTTNGTGNIENYTLAELKQLNANKPYPAGYPDVKIPTLDEQIDLANEYGAMVMAEIKTATPAAVDAYVKLLKDKNAVGIVNTMSFDLNQLKRMSALMPEMPLGLLGGGYANETNVKKSLRETLKALQGINASYNPGYGEIGPNFMEASKHRGLVISPWTFNKKSDFIKFMKMGAFGITTDYSLWASDWAASIRPEKDKYELAADGSVDVSAIVKSYKGTETNVKPAVIVIGGQDTVEVNGSNVTARKAGIAHVLLRYTASLDESNVYDIYTQPIAIQVAGGNTGGGDGGNTGGGDGGNTGGGNGGNTGGGDGGNTGGGDGGNTGGGDSGDSGSDDGDSGSSTGSGHSHSGGTTTPGGDSSASTPAVQVVAAMEGTANADELKRAYGAHDKVQVQFTGHSVEFAASGLTEAAQAGGKTLQLSGERTSYTIPLSGLKLDAIAQQLGTGIENVWIRFTANKQGGTEAADLQKLSAAAGGKPLTEAVRFDVEAATKEGKSVAIAMNTQTAVKEIKLDQAVVPGNATVVQLVPVSHQLRFVPAVFTMKDGQMTAMLKGGRDQAAFMIIENHKAFSDLDKHWAKNDIELLANKLVVDGVDEKRFDADRHITRAEFATLLVRALGLDAAAATNKSGFSDVAANDWYAEAVEAAATAGLLGGYEDGTFRPNREITREEQAAMMVRALRNVGLETGMTQAKQQEMLAAFKDAGQIGWAKADVAAALQAGLMNGMTPDTIDPHSFATRAQSAVLLKRFLGKAGFIN</sequence>
<feature type="domain" description="SLH" evidence="3">
    <location>
        <begin position="1738"/>
        <end position="1801"/>
    </location>
</feature>
<dbReference type="Pfam" id="PF00395">
    <property type="entry name" value="SLH"/>
    <property type="match status" value="3"/>
</dbReference>
<dbReference type="InterPro" id="IPR010502">
    <property type="entry name" value="Carb-bd_dom_fam9"/>
</dbReference>
<evidence type="ECO:0000259" key="3">
    <source>
        <dbReference type="PROSITE" id="PS51272"/>
    </source>
</evidence>
<dbReference type="EMBL" id="JBHTLU010000004">
    <property type="protein sequence ID" value="MFD1218687.1"/>
    <property type="molecule type" value="Genomic_DNA"/>
</dbReference>
<protein>
    <submittedName>
        <fullName evidence="5">Glycerophosphodiester phosphodiesterase family protein</fullName>
    </submittedName>
</protein>
<feature type="domain" description="SLH" evidence="3">
    <location>
        <begin position="1676"/>
        <end position="1737"/>
    </location>
</feature>
<evidence type="ECO:0000259" key="4">
    <source>
        <dbReference type="PROSITE" id="PS51704"/>
    </source>
</evidence>
<dbReference type="InterPro" id="IPR010496">
    <property type="entry name" value="AL/BT2_dom"/>
</dbReference>
<dbReference type="Gene3D" id="3.20.20.190">
    <property type="entry name" value="Phosphatidylinositol (PI) phosphodiesterase"/>
    <property type="match status" value="2"/>
</dbReference>
<dbReference type="PANTHER" id="PTHR46211">
    <property type="entry name" value="GLYCEROPHOSPHORYL DIESTER PHOSPHODIESTERASE"/>
    <property type="match status" value="1"/>
</dbReference>
<feature type="compositionally biased region" description="Low complexity" evidence="1">
    <location>
        <begin position="1450"/>
        <end position="1471"/>
    </location>
</feature>
<evidence type="ECO:0000313" key="6">
    <source>
        <dbReference type="Proteomes" id="UP001597180"/>
    </source>
</evidence>
<organism evidence="5 6">
    <name type="scientific">Paenibacillus vulneris</name>
    <dbReference type="NCBI Taxonomy" id="1133364"/>
    <lineage>
        <taxon>Bacteria</taxon>
        <taxon>Bacillati</taxon>
        <taxon>Bacillota</taxon>
        <taxon>Bacilli</taxon>
        <taxon>Bacillales</taxon>
        <taxon>Paenibacillaceae</taxon>
        <taxon>Paenibacillus</taxon>
    </lineage>
</organism>
<dbReference type="Gene3D" id="2.60.40.1190">
    <property type="match status" value="1"/>
</dbReference>
<dbReference type="Pfam" id="PF03009">
    <property type="entry name" value="GDPD"/>
    <property type="match status" value="1"/>
</dbReference>
<name>A0ABW3UEQ1_9BACL</name>
<dbReference type="SUPFAM" id="SSF49344">
    <property type="entry name" value="CBD9-like"/>
    <property type="match status" value="1"/>
</dbReference>
<keyword evidence="6" id="KW-1185">Reference proteome</keyword>
<dbReference type="PROSITE" id="PS51272">
    <property type="entry name" value="SLH"/>
    <property type="match status" value="3"/>
</dbReference>
<comment type="caution">
    <text evidence="5">The sequence shown here is derived from an EMBL/GenBank/DDBJ whole genome shotgun (WGS) entry which is preliminary data.</text>
</comment>